<dbReference type="PROSITE" id="PS00139">
    <property type="entry name" value="THIOL_PROTEASE_CYS"/>
    <property type="match status" value="1"/>
</dbReference>
<keyword evidence="1 4" id="KW-0645">Protease</keyword>
<protein>
    <submittedName>
        <fullName evidence="5">Aminopeptidase C</fullName>
        <ecNumber evidence="5">3.4.22.40</ecNumber>
    </submittedName>
</protein>
<dbReference type="PIRSF" id="PIRSF005700">
    <property type="entry name" value="PepC"/>
    <property type="match status" value="1"/>
</dbReference>
<dbReference type="GO" id="GO:0070005">
    <property type="term" value="F:cysteine-type aminopeptidase activity"/>
    <property type="evidence" value="ECO:0007669"/>
    <property type="project" value="InterPro"/>
</dbReference>
<comment type="similarity">
    <text evidence="4">Belongs to the peptidase C1 family.</text>
</comment>
<dbReference type="PANTHER" id="PTHR10363:SF2">
    <property type="entry name" value="BLEOMYCIN HYDROLASE"/>
    <property type="match status" value="1"/>
</dbReference>
<dbReference type="InterPro" id="IPR004134">
    <property type="entry name" value="Peptidase_C1B"/>
</dbReference>
<dbReference type="Gene3D" id="3.90.70.10">
    <property type="entry name" value="Cysteine proteinases"/>
    <property type="match status" value="1"/>
</dbReference>
<dbReference type="AlphaFoldDB" id="A0A644W2Y0"/>
<gene>
    <name evidence="5" type="primary">pepC_3</name>
    <name evidence="5" type="ORF">SDC9_44287</name>
</gene>
<keyword evidence="2 4" id="KW-0378">Hydrolase</keyword>
<dbReference type="EMBL" id="VSSQ01000589">
    <property type="protein sequence ID" value="MPL98089.1"/>
    <property type="molecule type" value="Genomic_DNA"/>
</dbReference>
<evidence type="ECO:0000256" key="2">
    <source>
        <dbReference type="ARBA" id="ARBA00022801"/>
    </source>
</evidence>
<evidence type="ECO:0000313" key="5">
    <source>
        <dbReference type="EMBL" id="MPL98089.1"/>
    </source>
</evidence>
<accession>A0A644W2Y0</accession>
<keyword evidence="3 4" id="KW-0788">Thiol protease</keyword>
<dbReference type="GO" id="GO:0006508">
    <property type="term" value="P:proteolysis"/>
    <property type="evidence" value="ECO:0007669"/>
    <property type="project" value="UniProtKB-KW"/>
</dbReference>
<keyword evidence="5" id="KW-0031">Aminopeptidase</keyword>
<dbReference type="GO" id="GO:0009636">
    <property type="term" value="P:response to toxic substance"/>
    <property type="evidence" value="ECO:0007669"/>
    <property type="project" value="TreeGrafter"/>
</dbReference>
<dbReference type="InterPro" id="IPR038765">
    <property type="entry name" value="Papain-like_cys_pep_sf"/>
</dbReference>
<dbReference type="EC" id="3.4.22.40" evidence="5"/>
<dbReference type="Pfam" id="PF03051">
    <property type="entry name" value="Peptidase_C1_2"/>
    <property type="match status" value="1"/>
</dbReference>
<evidence type="ECO:0000256" key="1">
    <source>
        <dbReference type="ARBA" id="ARBA00022670"/>
    </source>
</evidence>
<dbReference type="GO" id="GO:0043418">
    <property type="term" value="P:homocysteine catabolic process"/>
    <property type="evidence" value="ECO:0007669"/>
    <property type="project" value="TreeGrafter"/>
</dbReference>
<organism evidence="5">
    <name type="scientific">bioreactor metagenome</name>
    <dbReference type="NCBI Taxonomy" id="1076179"/>
    <lineage>
        <taxon>unclassified sequences</taxon>
        <taxon>metagenomes</taxon>
        <taxon>ecological metagenomes</taxon>
    </lineage>
</organism>
<evidence type="ECO:0000256" key="3">
    <source>
        <dbReference type="ARBA" id="ARBA00022807"/>
    </source>
</evidence>
<name>A0A644W2Y0_9ZZZZ</name>
<dbReference type="GO" id="GO:0004197">
    <property type="term" value="F:cysteine-type endopeptidase activity"/>
    <property type="evidence" value="ECO:0007669"/>
    <property type="project" value="UniProtKB-EC"/>
</dbReference>
<evidence type="ECO:0000256" key="4">
    <source>
        <dbReference type="PIRNR" id="PIRNR005700"/>
    </source>
</evidence>
<dbReference type="SUPFAM" id="SSF54001">
    <property type="entry name" value="Cysteine proteinases"/>
    <property type="match status" value="1"/>
</dbReference>
<dbReference type="PANTHER" id="PTHR10363">
    <property type="entry name" value="BLEOMYCIN HYDROLASE"/>
    <property type="match status" value="1"/>
</dbReference>
<reference evidence="5" key="1">
    <citation type="submission" date="2019-08" db="EMBL/GenBank/DDBJ databases">
        <authorList>
            <person name="Kucharzyk K."/>
            <person name="Murdoch R.W."/>
            <person name="Higgins S."/>
            <person name="Loffler F."/>
        </authorList>
    </citation>
    <scope>NUCLEOTIDE SEQUENCE</scope>
</reference>
<proteinExistence type="inferred from homology"/>
<dbReference type="GO" id="GO:0005737">
    <property type="term" value="C:cytoplasm"/>
    <property type="evidence" value="ECO:0007669"/>
    <property type="project" value="TreeGrafter"/>
</dbReference>
<dbReference type="InterPro" id="IPR000169">
    <property type="entry name" value="Pept_cys_AS"/>
</dbReference>
<sequence>MKNHLLLSLMLICTWSAFAQTQVYKTGGYEFKESILLPATPVKNQAVTGTCWSYTTTSFFESELLRMGKGEYDLSEMHTVRFNYINRLQDNYLREGKGNLGEGSLAHMMFNIVKKHGMVPESVYNGINYNSLTHNHTELNMFVNSIASVPVKLKNRSPEYYNLVNSLLDIYLGPVPEKFKYKGVDYTPISFFKTFNLIPDDYVEITSFSHHPWYSNFVLEIPDNWDGGRFYNLPLDEFIQVIDNSLERGYTVCWDGDMSEKSYSDRMGVAVNPTGEELNSEPGKELSFKKIYKEEDVTQESRQDGFERFVTTDVHLMHLIGKATDQNGTVYYKVKNSWKPEINIFGGYNFLSKRFVEAKTISIVVHKDAIPEPIRKKLGI</sequence>
<comment type="caution">
    <text evidence="5">The sequence shown here is derived from an EMBL/GenBank/DDBJ whole genome shotgun (WGS) entry which is preliminary data.</text>
</comment>